<name>A0A2G5SXJ6_9PELO</name>
<keyword evidence="1" id="KW-0175">Coiled coil</keyword>
<gene>
    <name evidence="2" type="primary">Cnig_chr_X.g25075</name>
    <name evidence="2" type="ORF">B9Z55_025075</name>
</gene>
<keyword evidence="3" id="KW-1185">Reference proteome</keyword>
<dbReference type="AlphaFoldDB" id="A0A2G5SXJ6"/>
<dbReference type="PANTHER" id="PTHR31379:SF1">
    <property type="entry name" value="F-BOX C PROTEIN-RELATED"/>
    <property type="match status" value="1"/>
</dbReference>
<dbReference type="OrthoDB" id="5886753at2759"/>
<dbReference type="EMBL" id="PDUG01000006">
    <property type="protein sequence ID" value="PIC19576.1"/>
    <property type="molecule type" value="Genomic_DNA"/>
</dbReference>
<dbReference type="Proteomes" id="UP000230233">
    <property type="component" value="Chromosome X"/>
</dbReference>
<dbReference type="InterPro" id="IPR021942">
    <property type="entry name" value="DUF3557"/>
</dbReference>
<accession>A0A2G5SXJ6</accession>
<organism evidence="2 3">
    <name type="scientific">Caenorhabditis nigoni</name>
    <dbReference type="NCBI Taxonomy" id="1611254"/>
    <lineage>
        <taxon>Eukaryota</taxon>
        <taxon>Metazoa</taxon>
        <taxon>Ecdysozoa</taxon>
        <taxon>Nematoda</taxon>
        <taxon>Chromadorea</taxon>
        <taxon>Rhabditida</taxon>
        <taxon>Rhabditina</taxon>
        <taxon>Rhabditomorpha</taxon>
        <taxon>Rhabditoidea</taxon>
        <taxon>Rhabditidae</taxon>
        <taxon>Peloderinae</taxon>
        <taxon>Caenorhabditis</taxon>
    </lineage>
</organism>
<sequence length="490" mass="57691">MSSTIPDADRKLSYDCLKCVIQKFEANFRFRLAERLPKIRCAEKSVPLNISNLTFAEEGFELNDKDYRLGIICQYRNGHVPETFICKSLYGHPRDIDQFGFEKRSFPELTPGDIFVQDFNRRWDVDHDLEIQITNDSLKTERKILISLEREKIELERALERVENKPEDPMELDTAEEVFIEIEAEEEHDPMDIDQHRVADQDLSHEEQLEQINRCIQDSKKSLAEFEFDVERYRCKRENLPSPFDFFIQFTKTSMNGTVHIERFNYDKSLMEAWKYLICKILGNRKSVVRIESLGFWAQKRDGLVVCLPEDIKLDVKNFETSGNLSEVLKRVEPILEYPNRPFGRLTSDRLRLEDAHNSKVQNAEVLQLCDSYRDVDYVALCREVQNKKIVITNGPQMQREQYRVLVEDLIDTKGTLGTYYEITQSCERLTKNAMRFIAERYSNAVVCERLVIIPLPHQLQLNVSCDPYVMNPRHHLWTMKIEVVQNREN</sequence>
<protein>
    <submittedName>
        <fullName evidence="2">Uncharacterized protein</fullName>
    </submittedName>
</protein>
<dbReference type="Pfam" id="PF12078">
    <property type="entry name" value="DUF3557"/>
    <property type="match status" value="1"/>
</dbReference>
<evidence type="ECO:0000256" key="1">
    <source>
        <dbReference type="SAM" id="Coils"/>
    </source>
</evidence>
<comment type="caution">
    <text evidence="2">The sequence shown here is derived from an EMBL/GenBank/DDBJ whole genome shotgun (WGS) entry which is preliminary data.</text>
</comment>
<proteinExistence type="predicted"/>
<feature type="coiled-coil region" evidence="1">
    <location>
        <begin position="138"/>
        <end position="165"/>
    </location>
</feature>
<dbReference type="PANTHER" id="PTHR31379">
    <property type="entry name" value="F-BOX C PROTEIN-RELATED-RELATED"/>
    <property type="match status" value="1"/>
</dbReference>
<reference evidence="3" key="1">
    <citation type="submission" date="2017-10" db="EMBL/GenBank/DDBJ databases">
        <title>Rapid genome shrinkage in a self-fertile nematode reveals novel sperm competition proteins.</title>
        <authorList>
            <person name="Yin D."/>
            <person name="Schwarz E.M."/>
            <person name="Thomas C.G."/>
            <person name="Felde R.L."/>
            <person name="Korf I.F."/>
            <person name="Cutter A.D."/>
            <person name="Schartner C.M."/>
            <person name="Ralston E.J."/>
            <person name="Meyer B.J."/>
            <person name="Haag E.S."/>
        </authorList>
    </citation>
    <scope>NUCLEOTIDE SEQUENCE [LARGE SCALE GENOMIC DNA]</scope>
    <source>
        <strain evidence="3">JU1422</strain>
    </source>
</reference>
<evidence type="ECO:0000313" key="2">
    <source>
        <dbReference type="EMBL" id="PIC19576.1"/>
    </source>
</evidence>
<evidence type="ECO:0000313" key="3">
    <source>
        <dbReference type="Proteomes" id="UP000230233"/>
    </source>
</evidence>